<evidence type="ECO:0000313" key="1">
    <source>
        <dbReference type="Proteomes" id="UP000887576"/>
    </source>
</evidence>
<evidence type="ECO:0000313" key="2">
    <source>
        <dbReference type="WBParaSite" id="JU765_v2.g6665.t1"/>
    </source>
</evidence>
<name>A0AC34RGN1_9BILA</name>
<proteinExistence type="predicted"/>
<sequence>MEEFVNITPIPPPENYDFLAQIRHNMECIFAPAYKDYLSTRNKTIVIADEDTSKLLKLLYTRTDNEFIEKCVVISEEAHEASKEFQRLLIFVRPTTFDTLEKFLKNHQKLESAKKITINITQNIDEDAWNKLLNIDIRHIYEENIQYYVDFTMVSNFLAVGFIPETYEKYGKVTKKAEARILNCLNAITWITKKKPVQILYNKNYPVCEELANKLYIAENDCKHFYNGYCTIIITDRRQDLTGPTKTKKIFIDLQNEMEEINSSCGTIVTPSGDTLTIIYNESKIFQKIRYNDFAEAAENVQSILKSIEEKKNKTDADLQTGEYGNIFKTVEDMRNTKADALNNYCMLQNIFNEENSKHHHIFFAIEAKILDGTKFEQVWADIKEMMKDQKLDVCDLYRFSIFLASVYTKKTELPAELAELLKVRGIEEYLSVIQKVQEIAKENSGRKPKYFFQCKGFVK</sequence>
<dbReference type="WBParaSite" id="JU765_v2.g6665.t1">
    <property type="protein sequence ID" value="JU765_v2.g6665.t1"/>
    <property type="gene ID" value="JU765_v2.g6665"/>
</dbReference>
<dbReference type="Proteomes" id="UP000887576">
    <property type="component" value="Unplaced"/>
</dbReference>
<organism evidence="1 2">
    <name type="scientific">Panagrolaimus sp. JU765</name>
    <dbReference type="NCBI Taxonomy" id="591449"/>
    <lineage>
        <taxon>Eukaryota</taxon>
        <taxon>Metazoa</taxon>
        <taxon>Ecdysozoa</taxon>
        <taxon>Nematoda</taxon>
        <taxon>Chromadorea</taxon>
        <taxon>Rhabditida</taxon>
        <taxon>Tylenchina</taxon>
        <taxon>Panagrolaimomorpha</taxon>
        <taxon>Panagrolaimoidea</taxon>
        <taxon>Panagrolaimidae</taxon>
        <taxon>Panagrolaimus</taxon>
    </lineage>
</organism>
<protein>
    <submittedName>
        <fullName evidence="2">Uncharacterized protein</fullName>
    </submittedName>
</protein>
<accession>A0AC34RGN1</accession>
<reference evidence="2" key="1">
    <citation type="submission" date="2022-11" db="UniProtKB">
        <authorList>
            <consortium name="WormBaseParasite"/>
        </authorList>
    </citation>
    <scope>IDENTIFICATION</scope>
</reference>